<dbReference type="Gene3D" id="2.60.120.260">
    <property type="entry name" value="Galactose-binding domain-like"/>
    <property type="match status" value="1"/>
</dbReference>
<keyword evidence="3" id="KW-0808">Transferase</keyword>
<dbReference type="InterPro" id="IPR050449">
    <property type="entry name" value="Ephrin_rcpt_TKs"/>
</dbReference>
<dbReference type="Pfam" id="PF25599">
    <property type="entry name" value="Ephrin_CRD"/>
    <property type="match status" value="1"/>
</dbReference>
<organism evidence="19 20">
    <name type="scientific">Huso huso</name>
    <name type="common">Beluga</name>
    <name type="synonym">Acipenser huso</name>
    <dbReference type="NCBI Taxonomy" id="61971"/>
    <lineage>
        <taxon>Eukaryota</taxon>
        <taxon>Metazoa</taxon>
        <taxon>Chordata</taxon>
        <taxon>Craniata</taxon>
        <taxon>Vertebrata</taxon>
        <taxon>Euteleostomi</taxon>
        <taxon>Actinopterygii</taxon>
        <taxon>Chondrostei</taxon>
        <taxon>Acipenseriformes</taxon>
        <taxon>Acipenseridae</taxon>
        <taxon>Huso</taxon>
    </lineage>
</organism>
<evidence type="ECO:0000256" key="5">
    <source>
        <dbReference type="ARBA" id="ARBA00022741"/>
    </source>
</evidence>
<dbReference type="SMART" id="SM00219">
    <property type="entry name" value="TyrKc"/>
    <property type="match status" value="1"/>
</dbReference>
<dbReference type="PRINTS" id="PR00109">
    <property type="entry name" value="TYRKINASE"/>
</dbReference>
<sequence>MGLKKLLGYLLPVTLWVLGVRETWGQIQPSEVELLNTLKETKLEWIPAKEKTWNLNSLPFELDTPHPVYQACSYDKRNTYKLLWTNWIARGDANHLLVDLGFAQEECDREEPACQLEVYLLESEEPLSRRQLSFYQASEPIQVNSTKHFHHDSSPQTKAESTNSVSALDLGPLSQAGFHLGFGYSGPCIFLSRVRVYFRKCPGFSEGRADFPGAAGGAGQIRGACVENSIEVSPPLRECGADGIWGDLEGQCVCDRGYQETGHHCEACRIGYYKPANRSEGCQQCPPNSKTEAEGGESCQCMMGYFRLDSDPVELGCTKPPSAPQNLTFSLHQSSVTLSWDPPGDLGGRGDVQYAVGCWERAGSKDWEHCGDTVHYPRTSRLTNTTVTVTGLQGALQYRFHVEASNAVSATSGAARATSAVSITKWEPQPPLITTLPVSEKLSSVQHYVVPGAALGVAVLIALIVIVLIATRNKYKKLAREQEVELLPVNSGRTYKRQTEEVTSVSEGVTWQLLEVSEQLKSSLKDVLVERSELSLGRDLGSGEFGAVYEGYFRPTDGPEIKVAVKTMRVGLYSQEDLESFLKEAEIMQNFNHTNVVRLLGVALESNPESRIPSPMVILPFMKHGDLRRFLLATRHGEIPMFVPSQTLLRFMIHISSGMQYLSSRGFLHRDLAARNCMLGDDLRVCVADFGLSKKIYSSNYYRQKVAIRMPVKWMAIESMAESVYTSKSDVWSFGVTMWEIVSRGRSPYPGVQNHEMFEFLEAGNRLKQPADCDPKLYQLMTECWSPDPSDRPSFSELEGSLKELLASLPPLHAKEEAQYINQGLELAVQGLGGDEDKAQGNLYLPNPTTAPLEDSTASCSSQDEEGYQVFSKFQ</sequence>
<dbReference type="SUPFAM" id="SSF49785">
    <property type="entry name" value="Galactose-binding domain-like"/>
    <property type="match status" value="1"/>
</dbReference>
<evidence type="ECO:0000256" key="15">
    <source>
        <dbReference type="SAM" id="SignalP"/>
    </source>
</evidence>
<dbReference type="SUPFAM" id="SSF49265">
    <property type="entry name" value="Fibronectin type III"/>
    <property type="match status" value="1"/>
</dbReference>
<dbReference type="Pfam" id="PF00041">
    <property type="entry name" value="fn3"/>
    <property type="match status" value="1"/>
</dbReference>
<dbReference type="SUPFAM" id="SSF56112">
    <property type="entry name" value="Protein kinase-like (PK-like)"/>
    <property type="match status" value="1"/>
</dbReference>
<dbReference type="Gene3D" id="2.60.40.1770">
    <property type="entry name" value="ephrin a2 ectodomain"/>
    <property type="match status" value="1"/>
</dbReference>
<evidence type="ECO:0000256" key="2">
    <source>
        <dbReference type="ARBA" id="ARBA00011902"/>
    </source>
</evidence>
<dbReference type="InterPro" id="IPR011641">
    <property type="entry name" value="Tyr-kin_ephrin_A/B_rcpt-like"/>
</dbReference>
<protein>
    <recommendedName>
        <fullName evidence="2">receptor protein-tyrosine kinase</fullName>
        <ecNumber evidence="2">2.7.10.1</ecNumber>
    </recommendedName>
</protein>
<dbReference type="CDD" id="cd00063">
    <property type="entry name" value="FN3"/>
    <property type="match status" value="1"/>
</dbReference>
<dbReference type="Pfam" id="PF01404">
    <property type="entry name" value="Ephrin_lbd"/>
    <property type="match status" value="1"/>
</dbReference>
<keyword evidence="7 12" id="KW-0067">ATP-binding</keyword>
<feature type="binding site" evidence="12">
    <location>
        <position position="566"/>
    </location>
    <ligand>
        <name>ATP</name>
        <dbReference type="ChEBI" id="CHEBI:30616"/>
    </ligand>
</feature>
<evidence type="ECO:0000259" key="16">
    <source>
        <dbReference type="PROSITE" id="PS50011"/>
    </source>
</evidence>
<dbReference type="PANTHER" id="PTHR46877">
    <property type="entry name" value="EPH RECEPTOR A5"/>
    <property type="match status" value="1"/>
</dbReference>
<evidence type="ECO:0000256" key="10">
    <source>
        <dbReference type="ARBA" id="ARBA00023137"/>
    </source>
</evidence>
<dbReference type="Gene3D" id="1.10.510.10">
    <property type="entry name" value="Transferase(Phosphotransferase) domain 1"/>
    <property type="match status" value="1"/>
</dbReference>
<evidence type="ECO:0000256" key="6">
    <source>
        <dbReference type="ARBA" id="ARBA00022777"/>
    </source>
</evidence>
<keyword evidence="9 14" id="KW-0472">Membrane</keyword>
<dbReference type="PROSITE" id="PS51550">
    <property type="entry name" value="EPH_LBD"/>
    <property type="match status" value="1"/>
</dbReference>
<dbReference type="EC" id="2.7.10.1" evidence="2"/>
<proteinExistence type="predicted"/>
<dbReference type="Gene3D" id="2.10.50.10">
    <property type="entry name" value="Tumor Necrosis Factor Receptor, subunit A, domain 2"/>
    <property type="match status" value="1"/>
</dbReference>
<dbReference type="InterPro" id="IPR003961">
    <property type="entry name" value="FN3_dom"/>
</dbReference>
<dbReference type="PROSITE" id="PS50853">
    <property type="entry name" value="FN3"/>
    <property type="match status" value="1"/>
</dbReference>
<keyword evidence="5 12" id="KW-0547">Nucleotide-binding</keyword>
<feature type="domain" description="Fibronectin type-III" evidence="17">
    <location>
        <begin position="320"/>
        <end position="427"/>
    </location>
</feature>
<keyword evidence="20" id="KW-1185">Reference proteome</keyword>
<dbReference type="InterPro" id="IPR008979">
    <property type="entry name" value="Galactose-bd-like_sf"/>
</dbReference>
<dbReference type="Proteomes" id="UP001369086">
    <property type="component" value="Unassembled WGS sequence"/>
</dbReference>
<evidence type="ECO:0000256" key="14">
    <source>
        <dbReference type="SAM" id="Phobius"/>
    </source>
</evidence>
<feature type="chain" id="PRO_5046854596" description="receptor protein-tyrosine kinase" evidence="15">
    <location>
        <begin position="26"/>
        <end position="875"/>
    </location>
</feature>
<keyword evidence="11" id="KW-0675">Receptor</keyword>
<evidence type="ECO:0000313" key="19">
    <source>
        <dbReference type="EMBL" id="KAK6477786.1"/>
    </source>
</evidence>
<dbReference type="CDD" id="cd00055">
    <property type="entry name" value="EGF_Lam"/>
    <property type="match status" value="1"/>
</dbReference>
<dbReference type="InterPro" id="IPR001090">
    <property type="entry name" value="Ephrin_rcpt_lig-bd_dom"/>
</dbReference>
<keyword evidence="4 14" id="KW-0812">Transmembrane</keyword>
<keyword evidence="15" id="KW-0732">Signal</keyword>
<evidence type="ECO:0000256" key="4">
    <source>
        <dbReference type="ARBA" id="ARBA00022692"/>
    </source>
</evidence>
<dbReference type="PROSITE" id="PS00109">
    <property type="entry name" value="PROTEIN_KINASE_TYR"/>
    <property type="match status" value="1"/>
</dbReference>
<feature type="domain" description="Protein kinase" evidence="16">
    <location>
        <begin position="534"/>
        <end position="806"/>
    </location>
</feature>
<dbReference type="PROSITE" id="PS00107">
    <property type="entry name" value="PROTEIN_KINASE_ATP"/>
    <property type="match status" value="1"/>
</dbReference>
<evidence type="ECO:0000256" key="8">
    <source>
        <dbReference type="ARBA" id="ARBA00022989"/>
    </source>
</evidence>
<keyword evidence="6" id="KW-0418">Kinase</keyword>
<evidence type="ECO:0000256" key="12">
    <source>
        <dbReference type="PROSITE-ProRule" id="PRU10141"/>
    </source>
</evidence>
<name>A0ABR0YZ44_HUSHU</name>
<dbReference type="InterPro" id="IPR002049">
    <property type="entry name" value="LE_dom"/>
</dbReference>
<evidence type="ECO:0000259" key="18">
    <source>
        <dbReference type="PROSITE" id="PS51550"/>
    </source>
</evidence>
<feature type="region of interest" description="Disordered" evidence="13">
    <location>
        <begin position="836"/>
        <end position="875"/>
    </location>
</feature>
<dbReference type="InterPro" id="IPR000719">
    <property type="entry name" value="Prot_kinase_dom"/>
</dbReference>
<gene>
    <name evidence="19" type="ORF">HHUSO_G21381</name>
</gene>
<dbReference type="Pfam" id="PF07714">
    <property type="entry name" value="PK_Tyr_Ser-Thr"/>
    <property type="match status" value="1"/>
</dbReference>
<feature type="signal peptide" evidence="15">
    <location>
        <begin position="1"/>
        <end position="25"/>
    </location>
</feature>
<dbReference type="SMART" id="SM00615">
    <property type="entry name" value="EPH_lbd"/>
    <property type="match status" value="1"/>
</dbReference>
<evidence type="ECO:0000256" key="11">
    <source>
        <dbReference type="ARBA" id="ARBA00023170"/>
    </source>
</evidence>
<dbReference type="InterPro" id="IPR001245">
    <property type="entry name" value="Ser-Thr/Tyr_kinase_cat_dom"/>
</dbReference>
<keyword evidence="8 14" id="KW-1133">Transmembrane helix</keyword>
<dbReference type="InterPro" id="IPR017441">
    <property type="entry name" value="Protein_kinase_ATP_BS"/>
</dbReference>
<dbReference type="InterPro" id="IPR008266">
    <property type="entry name" value="Tyr_kinase_AS"/>
</dbReference>
<evidence type="ECO:0000313" key="20">
    <source>
        <dbReference type="Proteomes" id="UP001369086"/>
    </source>
</evidence>
<dbReference type="SMART" id="SM00060">
    <property type="entry name" value="FN3"/>
    <property type="match status" value="1"/>
</dbReference>
<dbReference type="InterPro" id="IPR009030">
    <property type="entry name" value="Growth_fac_rcpt_cys_sf"/>
</dbReference>
<evidence type="ECO:0000256" key="9">
    <source>
        <dbReference type="ARBA" id="ARBA00023136"/>
    </source>
</evidence>
<dbReference type="EMBL" id="JAHFZB010000020">
    <property type="protein sequence ID" value="KAK6477786.1"/>
    <property type="molecule type" value="Genomic_DNA"/>
</dbReference>
<dbReference type="Pfam" id="PF07699">
    <property type="entry name" value="Ephrin_rec_like"/>
    <property type="match status" value="1"/>
</dbReference>
<dbReference type="SMART" id="SM01411">
    <property type="entry name" value="Ephrin_rec_like"/>
    <property type="match status" value="1"/>
</dbReference>
<dbReference type="Gene3D" id="2.60.40.10">
    <property type="entry name" value="Immunoglobulins"/>
    <property type="match status" value="1"/>
</dbReference>
<dbReference type="PROSITE" id="PS50011">
    <property type="entry name" value="PROTEIN_KINASE_DOM"/>
    <property type="match status" value="1"/>
</dbReference>
<reference evidence="19 20" key="1">
    <citation type="submission" date="2021-05" db="EMBL/GenBank/DDBJ databases">
        <authorList>
            <person name="Zahm M."/>
            <person name="Klopp C."/>
            <person name="Cabau C."/>
            <person name="Kuhl H."/>
            <person name="Suciu R."/>
            <person name="Ciorpac M."/>
            <person name="Holostenco D."/>
            <person name="Gessner J."/>
            <person name="Wuertz S."/>
            <person name="Hohne C."/>
            <person name="Stock M."/>
            <person name="Gislard M."/>
            <person name="Lluch J."/>
            <person name="Milhes M."/>
            <person name="Lampietro C."/>
            <person name="Lopez Roques C."/>
            <person name="Donnadieu C."/>
            <person name="Du K."/>
            <person name="Schartl M."/>
            <person name="Guiguen Y."/>
        </authorList>
    </citation>
    <scope>NUCLEOTIDE SEQUENCE [LARGE SCALE GENOMIC DNA]</scope>
    <source>
        <strain evidence="19">Hh-F2</strain>
        <tissue evidence="19">Blood</tissue>
    </source>
</reference>
<dbReference type="InterPro" id="IPR020635">
    <property type="entry name" value="Tyr_kinase_cat_dom"/>
</dbReference>
<dbReference type="InterPro" id="IPR011009">
    <property type="entry name" value="Kinase-like_dom_sf"/>
</dbReference>
<dbReference type="PANTHER" id="PTHR46877:SF14">
    <property type="entry name" value="RECEPTOR PROTEIN-TYROSINE KINASE"/>
    <property type="match status" value="1"/>
</dbReference>
<dbReference type="InterPro" id="IPR036116">
    <property type="entry name" value="FN3_sf"/>
</dbReference>
<dbReference type="Gene3D" id="3.30.200.20">
    <property type="entry name" value="Phosphorylase Kinase, domain 1"/>
    <property type="match status" value="1"/>
</dbReference>
<evidence type="ECO:0000256" key="13">
    <source>
        <dbReference type="SAM" id="MobiDB-lite"/>
    </source>
</evidence>
<feature type="domain" description="Eph LBD" evidence="18">
    <location>
        <begin position="30"/>
        <end position="206"/>
    </location>
</feature>
<accession>A0ABR0YZ44</accession>
<comment type="caution">
    <text evidence="19">The sequence shown here is derived from an EMBL/GenBank/DDBJ whole genome shotgun (WGS) entry which is preliminary data.</text>
</comment>
<evidence type="ECO:0000256" key="3">
    <source>
        <dbReference type="ARBA" id="ARBA00022679"/>
    </source>
</evidence>
<evidence type="ECO:0000256" key="7">
    <source>
        <dbReference type="ARBA" id="ARBA00022840"/>
    </source>
</evidence>
<comment type="subcellular location">
    <subcellularLocation>
        <location evidence="1">Membrane</location>
        <topology evidence="1">Single-pass type I membrane protein</topology>
    </subcellularLocation>
</comment>
<evidence type="ECO:0000256" key="1">
    <source>
        <dbReference type="ARBA" id="ARBA00004479"/>
    </source>
</evidence>
<keyword evidence="10" id="KW-0829">Tyrosine-protein kinase</keyword>
<evidence type="ECO:0000259" key="17">
    <source>
        <dbReference type="PROSITE" id="PS50853"/>
    </source>
</evidence>
<feature type="transmembrane region" description="Helical" evidence="14">
    <location>
        <begin position="448"/>
        <end position="470"/>
    </location>
</feature>
<dbReference type="SUPFAM" id="SSF57184">
    <property type="entry name" value="Growth factor receptor domain"/>
    <property type="match status" value="1"/>
</dbReference>
<dbReference type="InterPro" id="IPR013783">
    <property type="entry name" value="Ig-like_fold"/>
</dbReference>